<name>L7LFG6_9ACTN</name>
<evidence type="ECO:0000313" key="7">
    <source>
        <dbReference type="Proteomes" id="UP000035083"/>
    </source>
</evidence>
<dbReference type="InterPro" id="IPR001647">
    <property type="entry name" value="HTH_TetR"/>
</dbReference>
<dbReference type="Proteomes" id="UP000035083">
    <property type="component" value="Unassembled WGS sequence"/>
</dbReference>
<dbReference type="EMBL" id="BANU01000006">
    <property type="protein sequence ID" value="GAC59870.1"/>
    <property type="molecule type" value="Genomic_DNA"/>
</dbReference>
<dbReference type="PANTHER" id="PTHR30055">
    <property type="entry name" value="HTH-TYPE TRANSCRIPTIONAL REGULATOR RUTR"/>
    <property type="match status" value="1"/>
</dbReference>
<dbReference type="SUPFAM" id="SSF46689">
    <property type="entry name" value="Homeodomain-like"/>
    <property type="match status" value="1"/>
</dbReference>
<dbReference type="RefSeq" id="WP_006895164.1">
    <property type="nucleotide sequence ID" value="NZ_BANU01000006.1"/>
</dbReference>
<dbReference type="Gene3D" id="1.10.357.10">
    <property type="entry name" value="Tetracycline Repressor, domain 2"/>
    <property type="match status" value="1"/>
</dbReference>
<evidence type="ECO:0000256" key="3">
    <source>
        <dbReference type="ARBA" id="ARBA00023163"/>
    </source>
</evidence>
<evidence type="ECO:0000259" key="5">
    <source>
        <dbReference type="PROSITE" id="PS50977"/>
    </source>
</evidence>
<feature type="domain" description="HTH tetR-type" evidence="5">
    <location>
        <begin position="15"/>
        <end position="75"/>
    </location>
</feature>
<keyword evidence="3" id="KW-0804">Transcription</keyword>
<dbReference type="GO" id="GO:0003700">
    <property type="term" value="F:DNA-binding transcription factor activity"/>
    <property type="evidence" value="ECO:0007669"/>
    <property type="project" value="TreeGrafter"/>
</dbReference>
<evidence type="ECO:0000256" key="2">
    <source>
        <dbReference type="ARBA" id="ARBA00023125"/>
    </source>
</evidence>
<reference evidence="6 7" key="1">
    <citation type="submission" date="2012-12" db="EMBL/GenBank/DDBJ databases">
        <title>Whole genome shotgun sequence of Gordonia sihwensis NBRC 108236.</title>
        <authorList>
            <person name="Yoshida I."/>
            <person name="Hosoyama A."/>
            <person name="Tsuchikane K."/>
            <person name="Ando Y."/>
            <person name="Baba S."/>
            <person name="Ohji S."/>
            <person name="Hamada M."/>
            <person name="Tamura T."/>
            <person name="Yamazoe A."/>
            <person name="Yamazaki S."/>
            <person name="Fujita N."/>
        </authorList>
    </citation>
    <scope>NUCLEOTIDE SEQUENCE [LARGE SCALE GENOMIC DNA]</scope>
    <source>
        <strain evidence="6 7">NBRC 108236</strain>
    </source>
</reference>
<comment type="caution">
    <text evidence="6">The sequence shown here is derived from an EMBL/GenBank/DDBJ whole genome shotgun (WGS) entry which is preliminary data.</text>
</comment>
<dbReference type="Pfam" id="PF00440">
    <property type="entry name" value="TetR_N"/>
    <property type="match status" value="1"/>
</dbReference>
<dbReference type="eggNOG" id="COG1309">
    <property type="taxonomic scope" value="Bacteria"/>
</dbReference>
<dbReference type="PANTHER" id="PTHR30055:SF234">
    <property type="entry name" value="HTH-TYPE TRANSCRIPTIONAL REGULATOR BETI"/>
    <property type="match status" value="1"/>
</dbReference>
<dbReference type="PRINTS" id="PR00455">
    <property type="entry name" value="HTHTETR"/>
</dbReference>
<dbReference type="PROSITE" id="PS50977">
    <property type="entry name" value="HTH_TETR_2"/>
    <property type="match status" value="1"/>
</dbReference>
<protein>
    <submittedName>
        <fullName evidence="6">Putative TetR family transcriptional regulator</fullName>
    </submittedName>
</protein>
<accession>L7LFG6</accession>
<evidence type="ECO:0000256" key="4">
    <source>
        <dbReference type="PROSITE-ProRule" id="PRU00335"/>
    </source>
</evidence>
<feature type="DNA-binding region" description="H-T-H motif" evidence="4">
    <location>
        <begin position="38"/>
        <end position="57"/>
    </location>
</feature>
<dbReference type="GO" id="GO:0000976">
    <property type="term" value="F:transcription cis-regulatory region binding"/>
    <property type="evidence" value="ECO:0007669"/>
    <property type="project" value="TreeGrafter"/>
</dbReference>
<dbReference type="InterPro" id="IPR050109">
    <property type="entry name" value="HTH-type_TetR-like_transc_reg"/>
</dbReference>
<organism evidence="6 7">
    <name type="scientific">Gordonia sihwensis NBRC 108236</name>
    <dbReference type="NCBI Taxonomy" id="1223544"/>
    <lineage>
        <taxon>Bacteria</taxon>
        <taxon>Bacillati</taxon>
        <taxon>Actinomycetota</taxon>
        <taxon>Actinomycetes</taxon>
        <taxon>Mycobacteriales</taxon>
        <taxon>Gordoniaceae</taxon>
        <taxon>Gordonia</taxon>
    </lineage>
</organism>
<dbReference type="InterPro" id="IPR009057">
    <property type="entry name" value="Homeodomain-like_sf"/>
</dbReference>
<keyword evidence="1" id="KW-0805">Transcription regulation</keyword>
<keyword evidence="2 4" id="KW-0238">DNA-binding</keyword>
<evidence type="ECO:0000256" key="1">
    <source>
        <dbReference type="ARBA" id="ARBA00023015"/>
    </source>
</evidence>
<evidence type="ECO:0000313" key="6">
    <source>
        <dbReference type="EMBL" id="GAC59870.1"/>
    </source>
</evidence>
<dbReference type="AlphaFoldDB" id="L7LFG6"/>
<proteinExistence type="predicted"/>
<sequence>MQNISELGLRERQRLETLRALRTAAVELVGENGLHDTTVAEIADRAGVSRRTFFNYYACKEDAVLGAVPPTVPDQALKDFVEAGPGPDRLDRAVDLVMAVAKSIRQGGGPHSHHRELIRRFPELVERMQQHGTAAQELLSSVITEQIGERAGPESVDDARALIMLAGAVLRFAYKKDPEVLDNPDSPALADAGAVFRRTIKDLL</sequence>
<keyword evidence="7" id="KW-1185">Reference proteome</keyword>
<gene>
    <name evidence="6" type="ORF">GSI01S_06_00250</name>
</gene>